<comment type="caution">
    <text evidence="2">The sequence shown here is derived from an EMBL/GenBank/DDBJ whole genome shotgun (WGS) entry which is preliminary data.</text>
</comment>
<keyword evidence="1" id="KW-1133">Transmembrane helix</keyword>
<sequence length="233" mass="26264">MKKRLGIISFFVILFITFIVIWNYSYKKGLEEAYIPIKEQSLDFGIPSEKGVFTRAEFALDYLNMPVDEAHQRSLETYYDNRAYPGAPPSIPHELLKGERGIGGKACLQCHQNGGFVDKFDAYAPVTPHPEMINCRQCHVAQNTQTLFAISNATKIQAPKAGVNNALPGSPPMMPHGIQMRENCLSCHAGPAAPKEIRVTHPERVNCRQCHVPDIREFADVEIFRRTNNHQNE</sequence>
<organism evidence="2 3">
    <name type="scientific">Aquimarina aggregata</name>
    <dbReference type="NCBI Taxonomy" id="1642818"/>
    <lineage>
        <taxon>Bacteria</taxon>
        <taxon>Pseudomonadati</taxon>
        <taxon>Bacteroidota</taxon>
        <taxon>Flavobacteriia</taxon>
        <taxon>Flavobacteriales</taxon>
        <taxon>Flavobacteriaceae</taxon>
        <taxon>Aquimarina</taxon>
    </lineage>
</organism>
<dbReference type="Gene3D" id="3.90.10.10">
    <property type="entry name" value="Cytochrome C3"/>
    <property type="match status" value="1"/>
</dbReference>
<dbReference type="AlphaFoldDB" id="A0A163ALF9"/>
<dbReference type="STRING" id="1642818.AWE51_06680"/>
<proteinExistence type="predicted"/>
<gene>
    <name evidence="2" type="ORF">AWE51_06680</name>
</gene>
<evidence type="ECO:0000313" key="3">
    <source>
        <dbReference type="Proteomes" id="UP000076715"/>
    </source>
</evidence>
<dbReference type="Proteomes" id="UP000076715">
    <property type="component" value="Unassembled WGS sequence"/>
</dbReference>
<dbReference type="EMBL" id="LQRT01000013">
    <property type="protein sequence ID" value="KZS40629.1"/>
    <property type="molecule type" value="Genomic_DNA"/>
</dbReference>
<keyword evidence="3" id="KW-1185">Reference proteome</keyword>
<name>A0A163ALF9_9FLAO</name>
<evidence type="ECO:0000313" key="2">
    <source>
        <dbReference type="EMBL" id="KZS40629.1"/>
    </source>
</evidence>
<keyword evidence="1" id="KW-0812">Transmembrane</keyword>
<protein>
    <submittedName>
        <fullName evidence="2">Cytochrome C</fullName>
    </submittedName>
</protein>
<evidence type="ECO:0000256" key="1">
    <source>
        <dbReference type="SAM" id="Phobius"/>
    </source>
</evidence>
<dbReference type="OrthoDB" id="269685at2"/>
<keyword evidence="1" id="KW-0472">Membrane</keyword>
<dbReference type="SUPFAM" id="SSF48695">
    <property type="entry name" value="Multiheme cytochromes"/>
    <property type="match status" value="1"/>
</dbReference>
<reference evidence="2 3" key="1">
    <citation type="submission" date="2016-01" db="EMBL/GenBank/DDBJ databases">
        <title>The draft genome sequence of Aquimarina sp. RZW4-3-2.</title>
        <authorList>
            <person name="Wang Y."/>
        </authorList>
    </citation>
    <scope>NUCLEOTIDE SEQUENCE [LARGE SCALE GENOMIC DNA]</scope>
    <source>
        <strain evidence="2 3">RZW4-3-2</strain>
    </source>
</reference>
<accession>A0A163ALF9</accession>
<feature type="transmembrane region" description="Helical" evidence="1">
    <location>
        <begin position="7"/>
        <end position="26"/>
    </location>
</feature>
<dbReference type="InterPro" id="IPR036280">
    <property type="entry name" value="Multihaem_cyt_sf"/>
</dbReference>
<dbReference type="RefSeq" id="WP_066314300.1">
    <property type="nucleotide sequence ID" value="NZ_LQRT01000013.1"/>
</dbReference>